<evidence type="ECO:0000256" key="1">
    <source>
        <dbReference type="SAM" id="MobiDB-lite"/>
    </source>
</evidence>
<feature type="compositionally biased region" description="Polar residues" evidence="1">
    <location>
        <begin position="13"/>
        <end position="23"/>
    </location>
</feature>
<feature type="region of interest" description="Disordered" evidence="1">
    <location>
        <begin position="1"/>
        <end position="23"/>
    </location>
</feature>
<dbReference type="PANTHER" id="PTHR13497:SF3">
    <property type="entry name" value="HISTONE DEACETYLASE COMPLEX SUBUNIT SAP130"/>
    <property type="match status" value="1"/>
</dbReference>
<sequence length="137" mass="14462">RPALTIHPPPATVSIQRPQTSRDSATRITLPSHPAIGAQKAQPPHTMAQKPIFSTVTPVAAATVAPIVATNTVPSTTTIVCSNCPVPFTAKVVPQPIAHSSSRVQAEYPGERANLIPIPGHRSSPNPVTMETRSDNR</sequence>
<dbReference type="PANTHER" id="PTHR13497">
    <property type="entry name" value="HISTONE DEACETYLASE COMPLEX SUBUNIT SAP130"/>
    <property type="match status" value="1"/>
</dbReference>
<name>A0ABV0NZY2_9TELE</name>
<reference evidence="2 3" key="1">
    <citation type="submission" date="2021-06" db="EMBL/GenBank/DDBJ databases">
        <authorList>
            <person name="Palmer J.M."/>
        </authorList>
    </citation>
    <scope>NUCLEOTIDE SEQUENCE [LARGE SCALE GENOMIC DNA]</scope>
    <source>
        <strain evidence="2 3">GA_2019</strain>
        <tissue evidence="2">Muscle</tissue>
    </source>
</reference>
<dbReference type="InterPro" id="IPR024137">
    <property type="entry name" value="His_deAcase_cplx_SAP130"/>
</dbReference>
<feature type="region of interest" description="Disordered" evidence="1">
    <location>
        <begin position="100"/>
        <end position="137"/>
    </location>
</feature>
<organism evidence="2 3">
    <name type="scientific">Goodea atripinnis</name>
    <dbReference type="NCBI Taxonomy" id="208336"/>
    <lineage>
        <taxon>Eukaryota</taxon>
        <taxon>Metazoa</taxon>
        <taxon>Chordata</taxon>
        <taxon>Craniata</taxon>
        <taxon>Vertebrata</taxon>
        <taxon>Euteleostomi</taxon>
        <taxon>Actinopterygii</taxon>
        <taxon>Neopterygii</taxon>
        <taxon>Teleostei</taxon>
        <taxon>Neoteleostei</taxon>
        <taxon>Acanthomorphata</taxon>
        <taxon>Ovalentaria</taxon>
        <taxon>Atherinomorphae</taxon>
        <taxon>Cyprinodontiformes</taxon>
        <taxon>Goodeidae</taxon>
        <taxon>Goodea</taxon>
    </lineage>
</organism>
<gene>
    <name evidence="2" type="ORF">GOODEAATRI_034204</name>
</gene>
<keyword evidence="3" id="KW-1185">Reference proteome</keyword>
<proteinExistence type="predicted"/>
<accession>A0ABV0NZY2</accession>
<evidence type="ECO:0000313" key="3">
    <source>
        <dbReference type="Proteomes" id="UP001476798"/>
    </source>
</evidence>
<evidence type="ECO:0000313" key="2">
    <source>
        <dbReference type="EMBL" id="MEQ2177017.1"/>
    </source>
</evidence>
<protein>
    <submittedName>
        <fullName evidence="2">Uncharacterized protein</fullName>
    </submittedName>
</protein>
<feature type="non-terminal residue" evidence="2">
    <location>
        <position position="1"/>
    </location>
</feature>
<comment type="caution">
    <text evidence="2">The sequence shown here is derived from an EMBL/GenBank/DDBJ whole genome shotgun (WGS) entry which is preliminary data.</text>
</comment>
<dbReference type="EMBL" id="JAHRIO010058203">
    <property type="protein sequence ID" value="MEQ2177017.1"/>
    <property type="molecule type" value="Genomic_DNA"/>
</dbReference>
<dbReference type="Proteomes" id="UP001476798">
    <property type="component" value="Unassembled WGS sequence"/>
</dbReference>